<dbReference type="RefSeq" id="WP_247229839.1">
    <property type="nucleotide sequence ID" value="NZ_JALKHS010000004.1"/>
</dbReference>
<protein>
    <submittedName>
        <fullName evidence="1">Uncharacterized protein</fullName>
    </submittedName>
</protein>
<evidence type="ECO:0000313" key="1">
    <source>
        <dbReference type="EMBL" id="MCK0530324.1"/>
    </source>
</evidence>
<dbReference type="EMBL" id="JALKHS010000004">
    <property type="protein sequence ID" value="MCK0530324.1"/>
    <property type="molecule type" value="Genomic_DNA"/>
</dbReference>
<gene>
    <name evidence="1" type="ORF">MU848_01855</name>
</gene>
<comment type="caution">
    <text evidence="1">The sequence shown here is derived from an EMBL/GenBank/DDBJ whole genome shotgun (WGS) entry which is preliminary data.</text>
</comment>
<reference evidence="1 2" key="1">
    <citation type="submission" date="2022-04" db="EMBL/GenBank/DDBJ databases">
        <authorList>
            <person name="Huq M.A."/>
        </authorList>
    </citation>
    <scope>NUCLEOTIDE SEQUENCE [LARGE SCALE GENOMIC DNA]</scope>
    <source>
        <strain evidence="1 2">MAH-33</strain>
    </source>
</reference>
<name>A0ABT0DTG8_9SPHN</name>
<organism evidence="1 2">
    <name type="scientific">Sphingobium agri</name>
    <dbReference type="NCBI Taxonomy" id="2933566"/>
    <lineage>
        <taxon>Bacteria</taxon>
        <taxon>Pseudomonadati</taxon>
        <taxon>Pseudomonadota</taxon>
        <taxon>Alphaproteobacteria</taxon>
        <taxon>Sphingomonadales</taxon>
        <taxon>Sphingomonadaceae</taxon>
        <taxon>Sphingobium</taxon>
    </lineage>
</organism>
<keyword evidence="2" id="KW-1185">Reference proteome</keyword>
<evidence type="ECO:0000313" key="2">
    <source>
        <dbReference type="Proteomes" id="UP001203512"/>
    </source>
</evidence>
<accession>A0ABT0DTG8</accession>
<proteinExistence type="predicted"/>
<dbReference type="Proteomes" id="UP001203512">
    <property type="component" value="Unassembled WGS sequence"/>
</dbReference>
<sequence>MKWEQYVADMLIDRLRQHHVELLAGEQDSICFFVDPTPPSTRRTAVSDYDKGVIDGAIRELQHLIHASPLLKRAIFDRLSALDGAAELRRHRLPG</sequence>